<keyword evidence="2" id="KW-1185">Reference proteome</keyword>
<accession>A0A9X1N965</accession>
<organism evidence="1 2">
    <name type="scientific">Kineosporia babensis</name>
    <dbReference type="NCBI Taxonomy" id="499548"/>
    <lineage>
        <taxon>Bacteria</taxon>
        <taxon>Bacillati</taxon>
        <taxon>Actinomycetota</taxon>
        <taxon>Actinomycetes</taxon>
        <taxon>Kineosporiales</taxon>
        <taxon>Kineosporiaceae</taxon>
        <taxon>Kineosporia</taxon>
    </lineage>
</organism>
<evidence type="ECO:0000313" key="1">
    <source>
        <dbReference type="EMBL" id="MCD5310702.1"/>
    </source>
</evidence>
<dbReference type="AlphaFoldDB" id="A0A9X1N965"/>
<dbReference type="EMBL" id="JAJOMB010000003">
    <property type="protein sequence ID" value="MCD5310702.1"/>
    <property type="molecule type" value="Genomic_DNA"/>
</dbReference>
<dbReference type="Proteomes" id="UP001138997">
    <property type="component" value="Unassembled WGS sequence"/>
</dbReference>
<evidence type="ECO:0000313" key="2">
    <source>
        <dbReference type="Proteomes" id="UP001138997"/>
    </source>
</evidence>
<proteinExistence type="predicted"/>
<name>A0A9X1N965_9ACTN</name>
<dbReference type="RefSeq" id="WP_231439815.1">
    <property type="nucleotide sequence ID" value="NZ_JAJOMB010000003.1"/>
</dbReference>
<reference evidence="1" key="1">
    <citation type="submission" date="2021-11" db="EMBL/GenBank/DDBJ databases">
        <title>Streptomyces corallinus and Kineosporia corallina sp. nov., two new coral-derived marine actinobacteria.</title>
        <authorList>
            <person name="Buangrab K."/>
            <person name="Sutthacheep M."/>
            <person name="Yeemin T."/>
            <person name="Harunari E."/>
            <person name="Igarashi Y."/>
            <person name="Sripreechasak P."/>
            <person name="Kanchanasin P."/>
            <person name="Tanasupawat S."/>
            <person name="Phongsopitanun W."/>
        </authorList>
    </citation>
    <scope>NUCLEOTIDE SEQUENCE</scope>
    <source>
        <strain evidence="1">JCM 31032</strain>
    </source>
</reference>
<protein>
    <submittedName>
        <fullName evidence="1">Uncharacterized protein</fullName>
    </submittedName>
</protein>
<sequence>MSYVREMTVVARAIDTLLNHPSTLDPSETSLALAAHAALIELLRDRTSAFRYTNVDAEPRHNGVPSLDRHPVALLEKHLRNHPQIRTDTVTTIVETAPSTVKGRAWQTVLISSMRAQVAWSETPASLKPVGDEIWSHLADIAEITEAVTLLDIDLAEHLSVQKQHQDADRLRRGARSGIAIAAREVRYLAAGGELPVIPDHGRESLRVLANPSPADLPQALSRMGYRLASGGPTSPRAYLAAAMATAMTAEMAAVTLQSAGIDQTTLRLRNLVKDLRYLQKLSKYVVTQGPTTPASLEQPRQIQQLLLGMSKRKEQLSLLDALAAAKEIPNALALMRDCVEQQMRSGHWKVRRDLKSGAAWGPADMNGSPPVFLDRARAVAQRAENLAAVLRDVQPHNPSAPITAPRNIVRAALNRRGPPQRPGLPGLARYVYRGSRP</sequence>
<gene>
    <name evidence="1" type="ORF">LR394_07335</name>
</gene>
<comment type="caution">
    <text evidence="1">The sequence shown here is derived from an EMBL/GenBank/DDBJ whole genome shotgun (WGS) entry which is preliminary data.</text>
</comment>